<gene>
    <name evidence="2" type="ORF">HLB44_07955</name>
</gene>
<evidence type="ECO:0000313" key="2">
    <source>
        <dbReference type="EMBL" id="NRF66913.1"/>
    </source>
</evidence>
<dbReference type="SUPFAM" id="SSF63829">
    <property type="entry name" value="Calcium-dependent phosphotriesterase"/>
    <property type="match status" value="1"/>
</dbReference>
<dbReference type="InterPro" id="IPR011042">
    <property type="entry name" value="6-blade_b-propeller_TolB-like"/>
</dbReference>
<comment type="caution">
    <text evidence="2">The sequence shown here is derived from an EMBL/GenBank/DDBJ whole genome shotgun (WGS) entry which is preliminary data.</text>
</comment>
<proteinExistence type="predicted"/>
<protein>
    <submittedName>
        <fullName evidence="2">SMP-30/gluconolactonase/LRE family protein</fullName>
    </submittedName>
</protein>
<evidence type="ECO:0000313" key="3">
    <source>
        <dbReference type="Proteomes" id="UP000737171"/>
    </source>
</evidence>
<feature type="chain" id="PRO_5047505243" evidence="1">
    <location>
        <begin position="22"/>
        <end position="428"/>
    </location>
</feature>
<keyword evidence="1" id="KW-0732">Signal</keyword>
<accession>A0ABX2EE75</accession>
<evidence type="ECO:0000256" key="1">
    <source>
        <dbReference type="SAM" id="SignalP"/>
    </source>
</evidence>
<name>A0ABX2EE75_9BURK</name>
<dbReference type="Gene3D" id="2.120.10.30">
    <property type="entry name" value="TolB, C-terminal domain"/>
    <property type="match status" value="1"/>
</dbReference>
<feature type="signal peptide" evidence="1">
    <location>
        <begin position="1"/>
        <end position="21"/>
    </location>
</feature>
<dbReference type="Proteomes" id="UP000737171">
    <property type="component" value="Unassembled WGS sequence"/>
</dbReference>
<dbReference type="PANTHER" id="PTHR10426">
    <property type="entry name" value="STRICTOSIDINE SYNTHASE-RELATED"/>
    <property type="match status" value="1"/>
</dbReference>
<reference evidence="2 3" key="1">
    <citation type="submission" date="2020-05" db="EMBL/GenBank/DDBJ databases">
        <title>Aquincola sp. isolate from soil.</title>
        <authorList>
            <person name="Han J."/>
            <person name="Kim D.-U."/>
        </authorList>
    </citation>
    <scope>NUCLEOTIDE SEQUENCE [LARGE SCALE GENOMIC DNA]</scope>
    <source>
        <strain evidence="2 3">S2</strain>
    </source>
</reference>
<organism evidence="2 3">
    <name type="scientific">Pseudaquabacterium terrae</name>
    <dbReference type="NCBI Taxonomy" id="2732868"/>
    <lineage>
        <taxon>Bacteria</taxon>
        <taxon>Pseudomonadati</taxon>
        <taxon>Pseudomonadota</taxon>
        <taxon>Betaproteobacteria</taxon>
        <taxon>Burkholderiales</taxon>
        <taxon>Sphaerotilaceae</taxon>
        <taxon>Pseudaquabacterium</taxon>
    </lineage>
</organism>
<keyword evidence="3" id="KW-1185">Reference proteome</keyword>
<dbReference type="PANTHER" id="PTHR10426:SF88">
    <property type="entry name" value="ADIPOCYTE PLASMA MEMBRANE-ASSOCIATED PROTEIN HEMOMUCIN-RELATED"/>
    <property type="match status" value="1"/>
</dbReference>
<dbReference type="EMBL" id="JABRWJ010000002">
    <property type="protein sequence ID" value="NRF66913.1"/>
    <property type="molecule type" value="Genomic_DNA"/>
</dbReference>
<sequence length="428" mass="45844">MIRLRSLPLALLIAAAVAATAWWHAAAPADAVIADQYPLADPAPELRAVTAAGDELRQHASIIAPHLPGQDEVVLQEDRGRAFVTALDGQIWRLDLASGAARPWVRAPLIPAGARFDPRNPDLLYFCASRLHGRASAPDERPGLYRLHIESRRIEPVLLDVPAGALGHEAVPAASAALALDAMTPANSRPVQFCNDLDISADGQRIVFSEPFAAADASMGGGAFNEAITRARNGRLWLVDLQRRSVRLAASGFAFIDGVLWDAPSAGGGEETSLLITETTNFRLLRLHLGDAGPGRFEVLHANLPGLPDGLDRDPQGRIWIGLIKLRTPLATTLHNHAWLKSLLLRLPRSWLPVGRSSGVMALSPDGRTPLYASLHDGSVVPDISVVVPGRDRLYLPRFRPDVGGLAVLPYPAALDAKRSAMTAVPAP</sequence>
<dbReference type="RefSeq" id="WP_173122007.1">
    <property type="nucleotide sequence ID" value="NZ_JABRWJ010000002.1"/>
</dbReference>